<proteinExistence type="predicted"/>
<name>A0A0L0G4V8_9EUKA</name>
<gene>
    <name evidence="2" type="ORF">SARC_03724</name>
</gene>
<accession>A0A0L0G4V8</accession>
<evidence type="ECO:0000256" key="1">
    <source>
        <dbReference type="SAM" id="MobiDB-lite"/>
    </source>
</evidence>
<feature type="compositionally biased region" description="Low complexity" evidence="1">
    <location>
        <begin position="57"/>
        <end position="69"/>
    </location>
</feature>
<evidence type="ECO:0000313" key="2">
    <source>
        <dbReference type="EMBL" id="KNC84062.1"/>
    </source>
</evidence>
<dbReference type="AlphaFoldDB" id="A0A0L0G4V8"/>
<protein>
    <submittedName>
        <fullName evidence="2">Uncharacterized protein</fullName>
    </submittedName>
</protein>
<keyword evidence="3" id="KW-1185">Reference proteome</keyword>
<dbReference type="GeneID" id="25904228"/>
<dbReference type="Proteomes" id="UP000054560">
    <property type="component" value="Unassembled WGS sequence"/>
</dbReference>
<organism evidence="2 3">
    <name type="scientific">Sphaeroforma arctica JP610</name>
    <dbReference type="NCBI Taxonomy" id="667725"/>
    <lineage>
        <taxon>Eukaryota</taxon>
        <taxon>Ichthyosporea</taxon>
        <taxon>Ichthyophonida</taxon>
        <taxon>Sphaeroforma</taxon>
    </lineage>
</organism>
<feature type="region of interest" description="Disordered" evidence="1">
    <location>
        <begin position="56"/>
        <end position="77"/>
    </location>
</feature>
<evidence type="ECO:0000313" key="3">
    <source>
        <dbReference type="Proteomes" id="UP000054560"/>
    </source>
</evidence>
<dbReference type="EMBL" id="KQ241791">
    <property type="protein sequence ID" value="KNC84062.1"/>
    <property type="molecule type" value="Genomic_DNA"/>
</dbReference>
<sequence>MAATLDSCEESEGYSLQRSEGDFIAHLHKTTFTSGTPNVNLAVIVTRTRQRIEEPQKSSTYLLKSSSSTPEPIATIPLPGDIQWDVIQHEQDKQKACEMGKAQDRQRGISVSSAKAQLVFLQTRGAAGAVKGATGGEE</sequence>
<dbReference type="RefSeq" id="XP_014157964.1">
    <property type="nucleotide sequence ID" value="XM_014302489.1"/>
</dbReference>
<reference evidence="2 3" key="1">
    <citation type="submission" date="2011-02" db="EMBL/GenBank/DDBJ databases">
        <title>The Genome Sequence of Sphaeroforma arctica JP610.</title>
        <authorList>
            <consortium name="The Broad Institute Genome Sequencing Platform"/>
            <person name="Russ C."/>
            <person name="Cuomo C."/>
            <person name="Young S.K."/>
            <person name="Zeng Q."/>
            <person name="Gargeya S."/>
            <person name="Alvarado L."/>
            <person name="Berlin A."/>
            <person name="Chapman S.B."/>
            <person name="Chen Z."/>
            <person name="Freedman E."/>
            <person name="Gellesch M."/>
            <person name="Goldberg J."/>
            <person name="Griggs A."/>
            <person name="Gujja S."/>
            <person name="Heilman E."/>
            <person name="Heiman D."/>
            <person name="Howarth C."/>
            <person name="Mehta T."/>
            <person name="Neiman D."/>
            <person name="Pearson M."/>
            <person name="Roberts A."/>
            <person name="Saif S."/>
            <person name="Shea T."/>
            <person name="Shenoy N."/>
            <person name="Sisk P."/>
            <person name="Stolte C."/>
            <person name="Sykes S."/>
            <person name="White J."/>
            <person name="Yandava C."/>
            <person name="Burger G."/>
            <person name="Gray M.W."/>
            <person name="Holland P.W.H."/>
            <person name="King N."/>
            <person name="Lang F.B.F."/>
            <person name="Roger A.J."/>
            <person name="Ruiz-Trillo I."/>
            <person name="Haas B."/>
            <person name="Nusbaum C."/>
            <person name="Birren B."/>
        </authorList>
    </citation>
    <scope>NUCLEOTIDE SEQUENCE [LARGE SCALE GENOMIC DNA]</scope>
    <source>
        <strain evidence="2 3">JP610</strain>
    </source>
</reference>